<proteinExistence type="predicted"/>
<reference evidence="1 2" key="1">
    <citation type="submission" date="2023-09" db="EMBL/GenBank/DDBJ databases">
        <authorList>
            <person name="Rey-Velasco X."/>
        </authorList>
    </citation>
    <scope>NUCLEOTIDE SEQUENCE [LARGE SCALE GENOMIC DNA]</scope>
    <source>
        <strain evidence="1 2">W345</strain>
    </source>
</reference>
<sequence length="144" mass="15082">MGITWDPSCNACDLDLYARAQPDAEVLYYGHTRTAQGDTFFKDFLSSPALSHGQETIAFSVPVDLSILRLAVNFFGGSASAGGVRGEIRLAVNERTYAMPFHITATQGNQGAGMQAVMAGAAPTGPHTVLIDPLSIVGGKAAHS</sequence>
<evidence type="ECO:0000313" key="1">
    <source>
        <dbReference type="EMBL" id="MDT0499173.1"/>
    </source>
</evidence>
<name>A0ABU2WMR4_9GAMM</name>
<dbReference type="EMBL" id="JAVRIC010000039">
    <property type="protein sequence ID" value="MDT0499173.1"/>
    <property type="molecule type" value="Genomic_DNA"/>
</dbReference>
<protein>
    <submittedName>
        <fullName evidence="1">Uncharacterized protein</fullName>
    </submittedName>
</protein>
<comment type="caution">
    <text evidence="1">The sequence shown here is derived from an EMBL/GenBank/DDBJ whole genome shotgun (WGS) entry which is preliminary data.</text>
</comment>
<gene>
    <name evidence="1" type="ORF">RM530_17660</name>
</gene>
<evidence type="ECO:0000313" key="2">
    <source>
        <dbReference type="Proteomes" id="UP001254608"/>
    </source>
</evidence>
<organism evidence="1 2">
    <name type="scientific">Banduia mediterranea</name>
    <dbReference type="NCBI Taxonomy" id="3075609"/>
    <lineage>
        <taxon>Bacteria</taxon>
        <taxon>Pseudomonadati</taxon>
        <taxon>Pseudomonadota</taxon>
        <taxon>Gammaproteobacteria</taxon>
        <taxon>Nevskiales</taxon>
        <taxon>Algiphilaceae</taxon>
        <taxon>Banduia</taxon>
    </lineage>
</organism>
<keyword evidence="2" id="KW-1185">Reference proteome</keyword>
<dbReference type="RefSeq" id="WP_311366583.1">
    <property type="nucleotide sequence ID" value="NZ_JAVRIC010000039.1"/>
</dbReference>
<dbReference type="Proteomes" id="UP001254608">
    <property type="component" value="Unassembled WGS sequence"/>
</dbReference>
<accession>A0ABU2WMR4</accession>